<dbReference type="RefSeq" id="WP_125578263.1">
    <property type="nucleotide sequence ID" value="NZ_JBHTOF010000030.1"/>
</dbReference>
<keyword evidence="4 7" id="KW-0812">Transmembrane</keyword>
<sequence>MTALLLVVIYIAFIGLGIPDSLFGTAWPAIYQEFQLPLSAASYVTVLTSLGTVTASLLSARLINRFGTGLITAVSTVLTAVSLLGFSLSANFYWLCICAVPLGLGAGAIDSALNNYVAVHYRATHMNFLHCFYGLGVSISPFIMSQALGKNANWRGGYHLAFLIQTTIAAIMIISLPLWGRMKNKQHKTFESEQTSKTLGFRSIAKLPGVPAVWTAFITSCAAEVTCGTWGSTYLVNSRGLGISQAAAAITFFYVGMTVGRFLSGMLATRLSSWQLIKLGQIVIVIAVILLIQPLNTTIAIAGLFMIGLGNGPIYPNLVHLTPTNFGQDVSQSVMGSQMAAASLSFMVIPPIFGLLAQNLSTQIFPYFVAVMFALMVLAIRALRKVVLQ</sequence>
<evidence type="ECO:0000256" key="2">
    <source>
        <dbReference type="ARBA" id="ARBA00008335"/>
    </source>
</evidence>
<name>A0ABW4DQF2_9LACO</name>
<feature type="domain" description="Major facilitator superfamily (MFS) profile" evidence="8">
    <location>
        <begin position="5"/>
        <end position="387"/>
    </location>
</feature>
<evidence type="ECO:0000256" key="7">
    <source>
        <dbReference type="SAM" id="Phobius"/>
    </source>
</evidence>
<reference evidence="10" key="1">
    <citation type="journal article" date="2019" name="Int. J. Syst. Evol. Microbiol.">
        <title>The Global Catalogue of Microorganisms (GCM) 10K type strain sequencing project: providing services to taxonomists for standard genome sequencing and annotation.</title>
        <authorList>
            <consortium name="The Broad Institute Genomics Platform"/>
            <consortium name="The Broad Institute Genome Sequencing Center for Infectious Disease"/>
            <person name="Wu L."/>
            <person name="Ma J."/>
        </authorList>
    </citation>
    <scope>NUCLEOTIDE SEQUENCE [LARGE SCALE GENOMIC DNA]</scope>
    <source>
        <strain evidence="10">CCM 8951</strain>
    </source>
</reference>
<keyword evidence="6 7" id="KW-0472">Membrane</keyword>
<evidence type="ECO:0000256" key="5">
    <source>
        <dbReference type="ARBA" id="ARBA00022989"/>
    </source>
</evidence>
<feature type="transmembrane region" description="Helical" evidence="7">
    <location>
        <begin position="243"/>
        <end position="264"/>
    </location>
</feature>
<gene>
    <name evidence="9" type="ORF">ACFQ4L_04370</name>
</gene>
<protein>
    <submittedName>
        <fullName evidence="9">MFS transporter</fullName>
    </submittedName>
</protein>
<comment type="subcellular location">
    <subcellularLocation>
        <location evidence="1">Cell membrane</location>
        <topology evidence="1">Multi-pass membrane protein</topology>
    </subcellularLocation>
</comment>
<feature type="transmembrane region" description="Helical" evidence="7">
    <location>
        <begin position="92"/>
        <end position="113"/>
    </location>
</feature>
<evidence type="ECO:0000256" key="4">
    <source>
        <dbReference type="ARBA" id="ARBA00022692"/>
    </source>
</evidence>
<feature type="transmembrane region" description="Helical" evidence="7">
    <location>
        <begin position="212"/>
        <end position="231"/>
    </location>
</feature>
<evidence type="ECO:0000313" key="10">
    <source>
        <dbReference type="Proteomes" id="UP001597244"/>
    </source>
</evidence>
<keyword evidence="10" id="KW-1185">Reference proteome</keyword>
<evidence type="ECO:0000313" key="9">
    <source>
        <dbReference type="EMBL" id="MFD1465326.1"/>
    </source>
</evidence>
<feature type="transmembrane region" description="Helical" evidence="7">
    <location>
        <begin position="364"/>
        <end position="383"/>
    </location>
</feature>
<feature type="transmembrane region" description="Helical" evidence="7">
    <location>
        <begin position="125"/>
        <end position="144"/>
    </location>
</feature>
<evidence type="ECO:0000256" key="6">
    <source>
        <dbReference type="ARBA" id="ARBA00023136"/>
    </source>
</evidence>
<dbReference type="InterPro" id="IPR020846">
    <property type="entry name" value="MFS_dom"/>
</dbReference>
<comment type="similarity">
    <text evidence="2">Belongs to the major facilitator superfamily.</text>
</comment>
<evidence type="ECO:0000256" key="3">
    <source>
        <dbReference type="ARBA" id="ARBA00022448"/>
    </source>
</evidence>
<dbReference type="SUPFAM" id="SSF103473">
    <property type="entry name" value="MFS general substrate transporter"/>
    <property type="match status" value="1"/>
</dbReference>
<dbReference type="PANTHER" id="PTHR23514:SF3">
    <property type="entry name" value="BYPASS OF STOP CODON PROTEIN 6"/>
    <property type="match status" value="1"/>
</dbReference>
<feature type="transmembrane region" description="Helical" evidence="7">
    <location>
        <begin position="40"/>
        <end position="59"/>
    </location>
</feature>
<dbReference type="InterPro" id="IPR036259">
    <property type="entry name" value="MFS_trans_sf"/>
</dbReference>
<dbReference type="Proteomes" id="UP001597244">
    <property type="component" value="Unassembled WGS sequence"/>
</dbReference>
<accession>A0ABW4DQF2</accession>
<keyword evidence="5 7" id="KW-1133">Transmembrane helix</keyword>
<keyword evidence="3" id="KW-0813">Transport</keyword>
<dbReference type="PANTHER" id="PTHR23514">
    <property type="entry name" value="BYPASS OF STOP CODON PROTEIN 6"/>
    <property type="match status" value="1"/>
</dbReference>
<dbReference type="InterPro" id="IPR051788">
    <property type="entry name" value="MFS_Transporter"/>
</dbReference>
<feature type="transmembrane region" description="Helical" evidence="7">
    <location>
        <begin position="156"/>
        <end position="179"/>
    </location>
</feature>
<organism evidence="9 10">
    <name type="scientific">Lapidilactobacillus mulanensis</name>
    <dbReference type="NCBI Taxonomy" id="2485999"/>
    <lineage>
        <taxon>Bacteria</taxon>
        <taxon>Bacillati</taxon>
        <taxon>Bacillota</taxon>
        <taxon>Bacilli</taxon>
        <taxon>Lactobacillales</taxon>
        <taxon>Lactobacillaceae</taxon>
        <taxon>Lapidilactobacillus</taxon>
    </lineage>
</organism>
<comment type="caution">
    <text evidence="9">The sequence shown here is derived from an EMBL/GenBank/DDBJ whole genome shotgun (WGS) entry which is preliminary data.</text>
</comment>
<dbReference type="EMBL" id="JBHTOF010000030">
    <property type="protein sequence ID" value="MFD1465326.1"/>
    <property type="molecule type" value="Genomic_DNA"/>
</dbReference>
<dbReference type="Gene3D" id="1.20.1250.20">
    <property type="entry name" value="MFS general substrate transporter like domains"/>
    <property type="match status" value="1"/>
</dbReference>
<dbReference type="PROSITE" id="PS50850">
    <property type="entry name" value="MFS"/>
    <property type="match status" value="1"/>
</dbReference>
<feature type="transmembrane region" description="Helical" evidence="7">
    <location>
        <begin position="339"/>
        <end position="358"/>
    </location>
</feature>
<proteinExistence type="inferred from homology"/>
<dbReference type="Pfam" id="PF07690">
    <property type="entry name" value="MFS_1"/>
    <property type="match status" value="1"/>
</dbReference>
<feature type="transmembrane region" description="Helical" evidence="7">
    <location>
        <begin position="66"/>
        <end position="86"/>
    </location>
</feature>
<evidence type="ECO:0000259" key="8">
    <source>
        <dbReference type="PROSITE" id="PS50850"/>
    </source>
</evidence>
<dbReference type="InterPro" id="IPR011701">
    <property type="entry name" value="MFS"/>
</dbReference>
<evidence type="ECO:0000256" key="1">
    <source>
        <dbReference type="ARBA" id="ARBA00004651"/>
    </source>
</evidence>